<accession>A0A5N5TFS0</accession>
<reference evidence="1 2" key="1">
    <citation type="journal article" date="2019" name="PLoS Biol.">
        <title>Sex chromosomes control vertical transmission of feminizing Wolbachia symbionts in an isopod.</title>
        <authorList>
            <person name="Becking T."/>
            <person name="Chebbi M.A."/>
            <person name="Giraud I."/>
            <person name="Moumen B."/>
            <person name="Laverre T."/>
            <person name="Caubet Y."/>
            <person name="Peccoud J."/>
            <person name="Gilbert C."/>
            <person name="Cordaux R."/>
        </authorList>
    </citation>
    <scope>NUCLEOTIDE SEQUENCE [LARGE SCALE GENOMIC DNA]</scope>
    <source>
        <strain evidence="1">ANa2</strain>
        <tissue evidence="1">Whole body excluding digestive tract and cuticle</tissue>
    </source>
</reference>
<comment type="caution">
    <text evidence="1">The sequence shown here is derived from an EMBL/GenBank/DDBJ whole genome shotgun (WGS) entry which is preliminary data.</text>
</comment>
<evidence type="ECO:0000313" key="2">
    <source>
        <dbReference type="Proteomes" id="UP000326759"/>
    </source>
</evidence>
<organism evidence="1 2">
    <name type="scientific">Armadillidium nasatum</name>
    <dbReference type="NCBI Taxonomy" id="96803"/>
    <lineage>
        <taxon>Eukaryota</taxon>
        <taxon>Metazoa</taxon>
        <taxon>Ecdysozoa</taxon>
        <taxon>Arthropoda</taxon>
        <taxon>Crustacea</taxon>
        <taxon>Multicrustacea</taxon>
        <taxon>Malacostraca</taxon>
        <taxon>Eumalacostraca</taxon>
        <taxon>Peracarida</taxon>
        <taxon>Isopoda</taxon>
        <taxon>Oniscidea</taxon>
        <taxon>Crinocheta</taxon>
        <taxon>Armadillidiidae</taxon>
        <taxon>Armadillidium</taxon>
    </lineage>
</organism>
<dbReference type="AlphaFoldDB" id="A0A5N5TFS0"/>
<evidence type="ECO:0000313" key="1">
    <source>
        <dbReference type="EMBL" id="KAB7505331.1"/>
    </source>
</evidence>
<proteinExistence type="predicted"/>
<dbReference type="EMBL" id="SEYY01001379">
    <property type="protein sequence ID" value="KAB7505331.1"/>
    <property type="molecule type" value="Genomic_DNA"/>
</dbReference>
<name>A0A5N5TFS0_9CRUS</name>
<keyword evidence="2" id="KW-1185">Reference proteome</keyword>
<dbReference type="Proteomes" id="UP000326759">
    <property type="component" value="Unassembled WGS sequence"/>
</dbReference>
<gene>
    <name evidence="1" type="ORF">Anas_11819</name>
</gene>
<protein>
    <submittedName>
        <fullName evidence="1">Uncharacterized protein</fullName>
    </submittedName>
</protein>
<sequence length="17" mass="2022">MKIIMKNTITMKSIIQK</sequence>